<dbReference type="InterPro" id="IPR018062">
    <property type="entry name" value="HTH_AraC-typ_CS"/>
</dbReference>
<dbReference type="OrthoDB" id="1410704at2"/>
<dbReference type="InterPro" id="IPR018060">
    <property type="entry name" value="HTH_AraC"/>
</dbReference>
<organism evidence="6 7">
    <name type="scientific">Aggregatimonas sangjinii</name>
    <dbReference type="NCBI Taxonomy" id="2583587"/>
    <lineage>
        <taxon>Bacteria</taxon>
        <taxon>Pseudomonadati</taxon>
        <taxon>Bacteroidota</taxon>
        <taxon>Flavobacteriia</taxon>
        <taxon>Flavobacteriales</taxon>
        <taxon>Flavobacteriaceae</taxon>
        <taxon>Aggregatimonas</taxon>
    </lineage>
</organism>
<feature type="domain" description="EF-hand" evidence="5">
    <location>
        <begin position="175"/>
        <end position="210"/>
    </location>
</feature>
<proteinExistence type="predicted"/>
<dbReference type="EMBL" id="CP040710">
    <property type="protein sequence ID" value="QCX02096.1"/>
    <property type="molecule type" value="Genomic_DNA"/>
</dbReference>
<evidence type="ECO:0000259" key="5">
    <source>
        <dbReference type="PROSITE" id="PS50222"/>
    </source>
</evidence>
<evidence type="ECO:0000256" key="1">
    <source>
        <dbReference type="ARBA" id="ARBA00023015"/>
    </source>
</evidence>
<dbReference type="PROSITE" id="PS01124">
    <property type="entry name" value="HTH_ARAC_FAMILY_2"/>
    <property type="match status" value="1"/>
</dbReference>
<evidence type="ECO:0000313" key="7">
    <source>
        <dbReference type="Proteomes" id="UP000310017"/>
    </source>
</evidence>
<dbReference type="InterPro" id="IPR009057">
    <property type="entry name" value="Homeodomain-like_sf"/>
</dbReference>
<sequence>MKIQLESISPESKSPFRLMHDPKLNHLFYWHFHPEFELVYIEGASATRHVGEHISTYTESDLVLIGSNIPHLNFDHGVKTSYRKEVLHIKSSFKEDFVAQMPELQSLNRLLELSRYGLAFSGQTKKNVGELMKRLHRLPPFDFFMATIDILKKLSDSGDFTMLHKKPFVNTYSKKEQSRIREIYALIDERYQGKITLEEVAALCNLSKPAFCRYFKKATGSTFVGFLNQYRISQAKRLLLLGKNVGETCYECGFESLSYFNRTFKKVTGENPSEFRKRLVIGSRKMASES</sequence>
<dbReference type="PANTHER" id="PTHR43280">
    <property type="entry name" value="ARAC-FAMILY TRANSCRIPTIONAL REGULATOR"/>
    <property type="match status" value="1"/>
</dbReference>
<feature type="domain" description="HTH araC/xylS-type" evidence="4">
    <location>
        <begin position="181"/>
        <end position="278"/>
    </location>
</feature>
<dbReference type="Gene3D" id="1.10.10.60">
    <property type="entry name" value="Homeodomain-like"/>
    <property type="match status" value="2"/>
</dbReference>
<accession>A0A5B7SU26</accession>
<gene>
    <name evidence="6" type="ORF">FGM00_18980</name>
</gene>
<dbReference type="GO" id="GO:0003700">
    <property type="term" value="F:DNA-binding transcription factor activity"/>
    <property type="evidence" value="ECO:0007669"/>
    <property type="project" value="InterPro"/>
</dbReference>
<evidence type="ECO:0000259" key="4">
    <source>
        <dbReference type="PROSITE" id="PS01124"/>
    </source>
</evidence>
<evidence type="ECO:0000256" key="3">
    <source>
        <dbReference type="ARBA" id="ARBA00023163"/>
    </source>
</evidence>
<keyword evidence="1" id="KW-0805">Transcription regulation</keyword>
<dbReference type="GO" id="GO:0043565">
    <property type="term" value="F:sequence-specific DNA binding"/>
    <property type="evidence" value="ECO:0007669"/>
    <property type="project" value="InterPro"/>
</dbReference>
<keyword evidence="2" id="KW-0238">DNA-binding</keyword>
<dbReference type="GO" id="GO:0005509">
    <property type="term" value="F:calcium ion binding"/>
    <property type="evidence" value="ECO:0007669"/>
    <property type="project" value="InterPro"/>
</dbReference>
<dbReference type="InterPro" id="IPR002048">
    <property type="entry name" value="EF_hand_dom"/>
</dbReference>
<evidence type="ECO:0000256" key="2">
    <source>
        <dbReference type="ARBA" id="ARBA00023125"/>
    </source>
</evidence>
<dbReference type="PROSITE" id="PS00041">
    <property type="entry name" value="HTH_ARAC_FAMILY_1"/>
    <property type="match status" value="1"/>
</dbReference>
<evidence type="ECO:0000313" key="6">
    <source>
        <dbReference type="EMBL" id="QCX02096.1"/>
    </source>
</evidence>
<dbReference type="InterPro" id="IPR020449">
    <property type="entry name" value="Tscrpt_reg_AraC-type_HTH"/>
</dbReference>
<name>A0A5B7SU26_9FLAO</name>
<keyword evidence="7" id="KW-1185">Reference proteome</keyword>
<reference evidence="6 7" key="1">
    <citation type="submission" date="2019-05" db="EMBL/GenBank/DDBJ databases">
        <title>Genome sequencing of F202Z8.</title>
        <authorList>
            <person name="Kwon Y.M."/>
        </authorList>
    </citation>
    <scope>NUCLEOTIDE SEQUENCE [LARGE SCALE GENOMIC DNA]</scope>
    <source>
        <strain evidence="6 7">F202Z8</strain>
    </source>
</reference>
<dbReference type="RefSeq" id="WP_138854432.1">
    <property type="nucleotide sequence ID" value="NZ_CP040710.1"/>
</dbReference>
<dbReference type="AlphaFoldDB" id="A0A5B7SU26"/>
<dbReference type="KEGG" id="asag:FGM00_18980"/>
<dbReference type="PROSITE" id="PS50222">
    <property type="entry name" value="EF_HAND_2"/>
    <property type="match status" value="1"/>
</dbReference>
<dbReference type="Pfam" id="PF12833">
    <property type="entry name" value="HTH_18"/>
    <property type="match status" value="1"/>
</dbReference>
<keyword evidence="3" id="KW-0804">Transcription</keyword>
<dbReference type="Proteomes" id="UP000310017">
    <property type="component" value="Chromosome"/>
</dbReference>
<dbReference type="SMART" id="SM00342">
    <property type="entry name" value="HTH_ARAC"/>
    <property type="match status" value="1"/>
</dbReference>
<protein>
    <submittedName>
        <fullName evidence="6">AraC family transcriptional regulator</fullName>
    </submittedName>
</protein>
<dbReference type="SUPFAM" id="SSF46689">
    <property type="entry name" value="Homeodomain-like"/>
    <property type="match status" value="2"/>
</dbReference>
<dbReference type="PANTHER" id="PTHR43280:SF27">
    <property type="entry name" value="TRANSCRIPTIONAL REGULATOR MTLR"/>
    <property type="match status" value="1"/>
</dbReference>
<dbReference type="PRINTS" id="PR00032">
    <property type="entry name" value="HTHARAC"/>
</dbReference>